<feature type="compositionally biased region" description="Gly residues" evidence="3">
    <location>
        <begin position="139"/>
        <end position="164"/>
    </location>
</feature>
<dbReference type="Gene3D" id="3.30.70.330">
    <property type="match status" value="2"/>
</dbReference>
<dbReference type="InterPro" id="IPR000504">
    <property type="entry name" value="RRM_dom"/>
</dbReference>
<evidence type="ECO:0000256" key="2">
    <source>
        <dbReference type="PROSITE-ProRule" id="PRU00176"/>
    </source>
</evidence>
<dbReference type="Pfam" id="PF00076">
    <property type="entry name" value="RRM_1"/>
    <property type="match status" value="2"/>
</dbReference>
<evidence type="ECO:0000313" key="5">
    <source>
        <dbReference type="EMBL" id="CAD8586078.1"/>
    </source>
</evidence>
<feature type="domain" description="RRM" evidence="4">
    <location>
        <begin position="56"/>
        <end position="134"/>
    </location>
</feature>
<dbReference type="SMART" id="SM00360">
    <property type="entry name" value="RRM"/>
    <property type="match status" value="2"/>
</dbReference>
<dbReference type="PANTHER" id="PTHR48027">
    <property type="entry name" value="HETEROGENEOUS NUCLEAR RIBONUCLEOPROTEIN 87F-RELATED"/>
    <property type="match status" value="1"/>
</dbReference>
<feature type="domain" description="RRM" evidence="4">
    <location>
        <begin position="232"/>
        <end position="309"/>
    </location>
</feature>
<dbReference type="AlphaFoldDB" id="A0A7S0KLY4"/>
<protein>
    <recommendedName>
        <fullName evidence="4">RRM domain-containing protein</fullName>
    </recommendedName>
</protein>
<keyword evidence="1 2" id="KW-0694">RNA-binding</keyword>
<dbReference type="PROSITE" id="PS50102">
    <property type="entry name" value="RRM"/>
    <property type="match status" value="2"/>
</dbReference>
<accession>A0A7S0KLY4</accession>
<proteinExistence type="predicted"/>
<name>A0A7S0KLY4_9CHLO</name>
<reference evidence="5" key="1">
    <citation type="submission" date="2021-01" db="EMBL/GenBank/DDBJ databases">
        <authorList>
            <person name="Corre E."/>
            <person name="Pelletier E."/>
            <person name="Niang G."/>
            <person name="Scheremetjew M."/>
            <person name="Finn R."/>
            <person name="Kale V."/>
            <person name="Holt S."/>
            <person name="Cochrane G."/>
            <person name="Meng A."/>
            <person name="Brown T."/>
            <person name="Cohen L."/>
        </authorList>
    </citation>
    <scope>NUCLEOTIDE SEQUENCE</scope>
    <source>
        <strain evidence="5">Clade-D-RCC2572</strain>
    </source>
</reference>
<dbReference type="InterPro" id="IPR012677">
    <property type="entry name" value="Nucleotide-bd_a/b_plait_sf"/>
</dbReference>
<sequence>MTTAETSTIDVARDSADVDAIDADDVARDESHDAELARDANDDTKSDDVIACDRERTVFVGGVAYDATEEQLKDYFSSNHGVVESVKLIYDRHTLVGKGYGFVKFVDASDAKALMELQKVTIDGKAVDVKEATRDEPQGAGGRGGPGARDGAGRGTGRTGIGGKAVGVPVVGANAGDGGSRFAKRSGERARGKPMDLSRSPNYVGSFDSNASVDGSDSGGGAPNYSSTGKENTVFAGGLPLDCTPELLGWFFSHYGTVLNVKLIYDKHTGACKGYGFVVFADVAAATHVKSHRQLSFMDKMIDVSDAMRDVRKNDVERGFYGYGHGRPGYGPFYPPQMMYAPHHMQAPPGGYMPMQQPMMMMPHMMYAPPGSYAPYDPMFAAAIANGARYSGGEEAAAPQQSIDVDE</sequence>
<gene>
    <name evidence="5" type="ORF">OMED0929_LOCUS5763</name>
</gene>
<feature type="region of interest" description="Disordered" evidence="3">
    <location>
        <begin position="177"/>
        <end position="226"/>
    </location>
</feature>
<feature type="compositionally biased region" description="Basic and acidic residues" evidence="3">
    <location>
        <begin position="128"/>
        <end position="137"/>
    </location>
</feature>
<evidence type="ECO:0000256" key="3">
    <source>
        <dbReference type="SAM" id="MobiDB-lite"/>
    </source>
</evidence>
<organism evidence="5">
    <name type="scientific">Ostreococcus mediterraneus</name>
    <dbReference type="NCBI Taxonomy" id="1486918"/>
    <lineage>
        <taxon>Eukaryota</taxon>
        <taxon>Viridiplantae</taxon>
        <taxon>Chlorophyta</taxon>
        <taxon>Mamiellophyceae</taxon>
        <taxon>Mamiellales</taxon>
        <taxon>Bathycoccaceae</taxon>
        <taxon>Ostreococcus</taxon>
    </lineage>
</organism>
<dbReference type="GO" id="GO:0003723">
    <property type="term" value="F:RNA binding"/>
    <property type="evidence" value="ECO:0007669"/>
    <property type="project" value="UniProtKB-UniRule"/>
</dbReference>
<evidence type="ECO:0000259" key="4">
    <source>
        <dbReference type="PROSITE" id="PS50102"/>
    </source>
</evidence>
<dbReference type="InterPro" id="IPR052462">
    <property type="entry name" value="SLIRP/GR-RBP-like"/>
</dbReference>
<feature type="region of interest" description="Disordered" evidence="3">
    <location>
        <begin position="128"/>
        <end position="164"/>
    </location>
</feature>
<dbReference type="SUPFAM" id="SSF54928">
    <property type="entry name" value="RNA-binding domain, RBD"/>
    <property type="match status" value="2"/>
</dbReference>
<dbReference type="InterPro" id="IPR035979">
    <property type="entry name" value="RBD_domain_sf"/>
</dbReference>
<evidence type="ECO:0000256" key="1">
    <source>
        <dbReference type="ARBA" id="ARBA00022884"/>
    </source>
</evidence>
<dbReference type="EMBL" id="HBEW01006812">
    <property type="protein sequence ID" value="CAD8586078.1"/>
    <property type="molecule type" value="Transcribed_RNA"/>
</dbReference>
<feature type="compositionally biased region" description="Basic and acidic residues" evidence="3">
    <location>
        <begin position="185"/>
        <end position="196"/>
    </location>
</feature>